<feature type="chain" id="PRO_5035721190" evidence="14">
    <location>
        <begin position="23"/>
        <end position="454"/>
    </location>
</feature>
<evidence type="ECO:0000259" key="15">
    <source>
        <dbReference type="PROSITE" id="PS50835"/>
    </source>
</evidence>
<name>A0A8S4BRA8_9TELE</name>
<dbReference type="InterPro" id="IPR001611">
    <property type="entry name" value="Leu-rich_rpt"/>
</dbReference>
<keyword evidence="17" id="KW-1185">Reference proteome</keyword>
<dbReference type="SMART" id="SM00409">
    <property type="entry name" value="IG"/>
    <property type="match status" value="1"/>
</dbReference>
<keyword evidence="11" id="KW-0325">Glycoprotein</keyword>
<keyword evidence="3" id="KW-0433">Leucine-rich repeat</keyword>
<dbReference type="InterPro" id="IPR003598">
    <property type="entry name" value="Ig_sub2"/>
</dbReference>
<feature type="signal peptide" evidence="14">
    <location>
        <begin position="1"/>
        <end position="22"/>
    </location>
</feature>
<evidence type="ECO:0000256" key="5">
    <source>
        <dbReference type="ARBA" id="ARBA00022729"/>
    </source>
</evidence>
<evidence type="ECO:0000313" key="16">
    <source>
        <dbReference type="EMBL" id="CAG6021577.1"/>
    </source>
</evidence>
<accession>A0A8S4BRA8</accession>
<dbReference type="InterPro" id="IPR007110">
    <property type="entry name" value="Ig-like_dom"/>
</dbReference>
<gene>
    <name evidence="16" type="ORF">MMEN_LOCUS21778</name>
</gene>
<evidence type="ECO:0000256" key="1">
    <source>
        <dbReference type="ARBA" id="ARBA00004479"/>
    </source>
</evidence>
<dbReference type="Proteomes" id="UP000677803">
    <property type="component" value="Unassembled WGS sequence"/>
</dbReference>
<organism evidence="16 17">
    <name type="scientific">Menidia menidia</name>
    <name type="common">Atlantic silverside</name>
    <dbReference type="NCBI Taxonomy" id="238744"/>
    <lineage>
        <taxon>Eukaryota</taxon>
        <taxon>Metazoa</taxon>
        <taxon>Chordata</taxon>
        <taxon>Craniata</taxon>
        <taxon>Vertebrata</taxon>
        <taxon>Euteleostomi</taxon>
        <taxon>Actinopterygii</taxon>
        <taxon>Neopterygii</taxon>
        <taxon>Teleostei</taxon>
        <taxon>Neoteleostei</taxon>
        <taxon>Acanthomorphata</taxon>
        <taxon>Ovalentaria</taxon>
        <taxon>Atherinomorphae</taxon>
        <taxon>Atheriniformes</taxon>
        <taxon>Atherinopsidae</taxon>
        <taxon>Menidiinae</taxon>
        <taxon>Menidia</taxon>
    </lineage>
</organism>
<keyword evidence="4 13" id="KW-0812">Transmembrane</keyword>
<dbReference type="SUPFAM" id="SSF48726">
    <property type="entry name" value="Immunoglobulin"/>
    <property type="match status" value="1"/>
</dbReference>
<dbReference type="SMART" id="SM00369">
    <property type="entry name" value="LRR_TYP"/>
    <property type="match status" value="6"/>
</dbReference>
<dbReference type="InterPro" id="IPR013783">
    <property type="entry name" value="Ig-like_fold"/>
</dbReference>
<dbReference type="PANTHER" id="PTHR24368">
    <property type="entry name" value="AMPHOTERIN-INDUCED PROTEIN"/>
    <property type="match status" value="1"/>
</dbReference>
<comment type="caution">
    <text evidence="16">The sequence shown here is derived from an EMBL/GenBank/DDBJ whole genome shotgun (WGS) entry which is preliminary data.</text>
</comment>
<feature type="domain" description="Ig-like" evidence="15">
    <location>
        <begin position="272"/>
        <end position="362"/>
    </location>
</feature>
<evidence type="ECO:0000256" key="13">
    <source>
        <dbReference type="SAM" id="Phobius"/>
    </source>
</evidence>
<reference evidence="16" key="1">
    <citation type="submission" date="2021-05" db="EMBL/GenBank/DDBJ databases">
        <authorList>
            <person name="Tigano A."/>
        </authorList>
    </citation>
    <scope>NUCLEOTIDE SEQUENCE</scope>
</reference>
<evidence type="ECO:0000256" key="3">
    <source>
        <dbReference type="ARBA" id="ARBA00022614"/>
    </source>
</evidence>
<evidence type="ECO:0000256" key="2">
    <source>
        <dbReference type="ARBA" id="ARBA00005670"/>
    </source>
</evidence>
<keyword evidence="6" id="KW-0677">Repeat</keyword>
<dbReference type="AlphaFoldDB" id="A0A8S4BRA8"/>
<dbReference type="PROSITE" id="PS51450">
    <property type="entry name" value="LRR"/>
    <property type="match status" value="1"/>
</dbReference>
<keyword evidence="8 13" id="KW-1133">Transmembrane helix</keyword>
<dbReference type="GO" id="GO:0007420">
    <property type="term" value="P:brain development"/>
    <property type="evidence" value="ECO:0007669"/>
    <property type="project" value="TreeGrafter"/>
</dbReference>
<proteinExistence type="inferred from homology"/>
<keyword evidence="9 13" id="KW-0472">Membrane</keyword>
<dbReference type="Gene3D" id="2.60.40.10">
    <property type="entry name" value="Immunoglobulins"/>
    <property type="match status" value="1"/>
</dbReference>
<dbReference type="SMART" id="SM00408">
    <property type="entry name" value="IGc2"/>
    <property type="match status" value="1"/>
</dbReference>
<dbReference type="GO" id="GO:0007155">
    <property type="term" value="P:cell adhesion"/>
    <property type="evidence" value="ECO:0007669"/>
    <property type="project" value="UniProtKB-KW"/>
</dbReference>
<keyword evidence="10" id="KW-1015">Disulfide bond</keyword>
<evidence type="ECO:0000256" key="8">
    <source>
        <dbReference type="ARBA" id="ARBA00022989"/>
    </source>
</evidence>
<keyword evidence="5 14" id="KW-0732">Signal</keyword>
<dbReference type="EMBL" id="CAJRST010041110">
    <property type="protein sequence ID" value="CAG6021577.1"/>
    <property type="molecule type" value="Genomic_DNA"/>
</dbReference>
<dbReference type="InterPro" id="IPR003599">
    <property type="entry name" value="Ig_sub"/>
</dbReference>
<dbReference type="OrthoDB" id="1394818at2759"/>
<evidence type="ECO:0000256" key="4">
    <source>
        <dbReference type="ARBA" id="ARBA00022692"/>
    </source>
</evidence>
<dbReference type="InterPro" id="IPR032675">
    <property type="entry name" value="LRR_dom_sf"/>
</dbReference>
<dbReference type="InterPro" id="IPR003591">
    <property type="entry name" value="Leu-rich_rpt_typical-subtyp"/>
</dbReference>
<keyword evidence="12" id="KW-0393">Immunoglobulin domain</keyword>
<evidence type="ECO:0000256" key="10">
    <source>
        <dbReference type="ARBA" id="ARBA00023157"/>
    </source>
</evidence>
<evidence type="ECO:0000256" key="11">
    <source>
        <dbReference type="ARBA" id="ARBA00023180"/>
    </source>
</evidence>
<feature type="transmembrane region" description="Helical" evidence="13">
    <location>
        <begin position="376"/>
        <end position="396"/>
    </location>
</feature>
<dbReference type="Pfam" id="PF13927">
    <property type="entry name" value="Ig_3"/>
    <property type="match status" value="1"/>
</dbReference>
<dbReference type="SUPFAM" id="SSF52058">
    <property type="entry name" value="L domain-like"/>
    <property type="match status" value="1"/>
</dbReference>
<evidence type="ECO:0000256" key="12">
    <source>
        <dbReference type="ARBA" id="ARBA00023319"/>
    </source>
</evidence>
<keyword evidence="7" id="KW-0130">Cell adhesion</keyword>
<dbReference type="Gene3D" id="3.80.10.10">
    <property type="entry name" value="Ribonuclease Inhibitor"/>
    <property type="match status" value="1"/>
</dbReference>
<dbReference type="PANTHER" id="PTHR24368:SF62">
    <property type="entry name" value="AMPHOTERIN-INDUCED PROTEIN 3"/>
    <property type="match status" value="1"/>
</dbReference>
<dbReference type="InterPro" id="IPR036179">
    <property type="entry name" value="Ig-like_dom_sf"/>
</dbReference>
<sequence>MTCGQSKGFFLLIFCLFHESEQSCPSVCLCISDTVSCSSSGLVRLPWSLPSFSVTLDLSHNYLTWLGPRSFSSLPRLENLWMAHNQISTLSYDVFKNLSGLRHLDLSSNKLEVLKQYYFQGLWRLEELRLFNNKIAQVEAGALSHMSSLKKVYISFNQITYFPFFSIQEHSHPFLVMLDLSSNRLTRLPWEDVKALPGLVQRGLYLHNNSLLCDCTMYSLFWHWNLRGYNSVKDFTNEHTCNIHGDPRASIKFLHHSRFFLNCTVEKAVTQPVTVLLSSMVVLEGDKIRLDCQTTLSGAELSFTWLSPSRGFLAPASGNGTLISVFSNGTLQIEATSVNDSGLYQCTAVDSKRGLNATREVNVSVLLPAAGSFNTGYTTLLGCIVTLILILVYVFLTPCRCRHCKEPAAAYHHSNLSSAFSSTRDKPKIETFKHVAFMEPMISEEGKNEWGTES</sequence>
<evidence type="ECO:0000256" key="7">
    <source>
        <dbReference type="ARBA" id="ARBA00022889"/>
    </source>
</evidence>
<comment type="subcellular location">
    <subcellularLocation>
        <location evidence="1">Membrane</location>
        <topology evidence="1">Single-pass type I membrane protein</topology>
    </subcellularLocation>
</comment>
<dbReference type="GO" id="GO:0016020">
    <property type="term" value="C:membrane"/>
    <property type="evidence" value="ECO:0007669"/>
    <property type="project" value="UniProtKB-SubCell"/>
</dbReference>
<protein>
    <submittedName>
        <fullName evidence="16">(Atlantic silverside) hypothetical protein</fullName>
    </submittedName>
</protein>
<evidence type="ECO:0000313" key="17">
    <source>
        <dbReference type="Proteomes" id="UP000677803"/>
    </source>
</evidence>
<comment type="similarity">
    <text evidence="2">Belongs to the immunoglobulin superfamily. AMIGO family.</text>
</comment>
<evidence type="ECO:0000256" key="6">
    <source>
        <dbReference type="ARBA" id="ARBA00022737"/>
    </source>
</evidence>
<dbReference type="InterPro" id="IPR031283">
    <property type="entry name" value="AMIGO"/>
</dbReference>
<evidence type="ECO:0000256" key="14">
    <source>
        <dbReference type="SAM" id="SignalP"/>
    </source>
</evidence>
<dbReference type="Pfam" id="PF13855">
    <property type="entry name" value="LRR_8"/>
    <property type="match status" value="1"/>
</dbReference>
<dbReference type="PROSITE" id="PS50835">
    <property type="entry name" value="IG_LIKE"/>
    <property type="match status" value="1"/>
</dbReference>
<evidence type="ECO:0000256" key="9">
    <source>
        <dbReference type="ARBA" id="ARBA00023136"/>
    </source>
</evidence>